<dbReference type="Pfam" id="PF17830">
    <property type="entry name" value="STI1-HOP_DP"/>
    <property type="match status" value="1"/>
</dbReference>
<organism evidence="6 7">
    <name type="scientific">Strigamia maritima</name>
    <name type="common">European centipede</name>
    <name type="synonym">Geophilus maritimus</name>
    <dbReference type="NCBI Taxonomy" id="126957"/>
    <lineage>
        <taxon>Eukaryota</taxon>
        <taxon>Metazoa</taxon>
        <taxon>Ecdysozoa</taxon>
        <taxon>Arthropoda</taxon>
        <taxon>Myriapoda</taxon>
        <taxon>Chilopoda</taxon>
        <taxon>Pleurostigmophora</taxon>
        <taxon>Geophilomorpha</taxon>
        <taxon>Linotaeniidae</taxon>
        <taxon>Strigamia</taxon>
    </lineage>
</organism>
<proteinExistence type="predicted"/>
<sequence>MREEREQAAKEAQQNQGDNAGGAPRFGGMGGGMPDLSAIFNDPEIMVALQDPDVAAAFQDISSNPANFAKYQNNPKVATVMNKMAEKMGGAGMGAGGRFPGGFPGFTA</sequence>
<feature type="domain" description="STI1" evidence="5">
    <location>
        <begin position="42"/>
        <end position="81"/>
    </location>
</feature>
<protein>
    <recommendedName>
        <fullName evidence="5">STI1 domain-containing protein</fullName>
    </recommendedName>
</protein>
<dbReference type="SMART" id="SM00727">
    <property type="entry name" value="STI1"/>
    <property type="match status" value="1"/>
</dbReference>
<dbReference type="eggNOG" id="KOG1308">
    <property type="taxonomic scope" value="Eukaryota"/>
</dbReference>
<reference evidence="6" key="2">
    <citation type="submission" date="2015-02" db="UniProtKB">
        <authorList>
            <consortium name="EnsemblMetazoa"/>
        </authorList>
    </citation>
    <scope>IDENTIFICATION</scope>
</reference>
<name>T1JK65_STRMM</name>
<evidence type="ECO:0000259" key="5">
    <source>
        <dbReference type="SMART" id="SM00727"/>
    </source>
</evidence>
<evidence type="ECO:0000256" key="4">
    <source>
        <dbReference type="SAM" id="MobiDB-lite"/>
    </source>
</evidence>
<comment type="function">
    <text evidence="3">One HIP oligomer binds the ATPase domains of at least two HSC70 molecules dependent on activation of the HSC70 ATPase by HSP40. Stabilizes the ADP state of HSC70 that has a high affinity for substrate protein. Through its own chaperone activity, it may contribute to the interaction of HSC70 with various target proteins.</text>
</comment>
<dbReference type="HOGENOM" id="CLU_2200223_0_0_1"/>
<evidence type="ECO:0000256" key="3">
    <source>
        <dbReference type="ARBA" id="ARBA00037033"/>
    </source>
</evidence>
<keyword evidence="1" id="KW-0677">Repeat</keyword>
<evidence type="ECO:0000313" key="7">
    <source>
        <dbReference type="Proteomes" id="UP000014500"/>
    </source>
</evidence>
<dbReference type="Proteomes" id="UP000014500">
    <property type="component" value="Unassembled WGS sequence"/>
</dbReference>
<keyword evidence="2" id="KW-0802">TPR repeat</keyword>
<dbReference type="InterPro" id="IPR041243">
    <property type="entry name" value="STI1/HOP_DP"/>
</dbReference>
<dbReference type="Gene3D" id="1.10.260.100">
    <property type="match status" value="1"/>
</dbReference>
<keyword evidence="7" id="KW-1185">Reference proteome</keyword>
<evidence type="ECO:0000256" key="1">
    <source>
        <dbReference type="ARBA" id="ARBA00022737"/>
    </source>
</evidence>
<feature type="region of interest" description="Disordered" evidence="4">
    <location>
        <begin position="1"/>
        <end position="34"/>
    </location>
</feature>
<dbReference type="GO" id="GO:0030544">
    <property type="term" value="F:Hsp70 protein binding"/>
    <property type="evidence" value="ECO:0007669"/>
    <property type="project" value="TreeGrafter"/>
</dbReference>
<dbReference type="STRING" id="126957.T1JK65"/>
<feature type="compositionally biased region" description="Gly residues" evidence="4">
    <location>
        <begin position="24"/>
        <end position="33"/>
    </location>
</feature>
<dbReference type="PANTHER" id="PTHR45883:SF2">
    <property type="entry name" value="HSC70-INTERACTING PROTEIN"/>
    <property type="match status" value="1"/>
</dbReference>
<dbReference type="InterPro" id="IPR006636">
    <property type="entry name" value="STI1_HS-bd"/>
</dbReference>
<dbReference type="EMBL" id="JH431180">
    <property type="status" value="NOT_ANNOTATED_CDS"/>
    <property type="molecule type" value="Genomic_DNA"/>
</dbReference>
<reference evidence="7" key="1">
    <citation type="submission" date="2011-05" db="EMBL/GenBank/DDBJ databases">
        <authorList>
            <person name="Richards S.R."/>
            <person name="Qu J."/>
            <person name="Jiang H."/>
            <person name="Jhangiani S.N."/>
            <person name="Agravi P."/>
            <person name="Goodspeed R."/>
            <person name="Gross S."/>
            <person name="Mandapat C."/>
            <person name="Jackson L."/>
            <person name="Mathew T."/>
            <person name="Pu L."/>
            <person name="Thornton R."/>
            <person name="Saada N."/>
            <person name="Wilczek-Boney K.B."/>
            <person name="Lee S."/>
            <person name="Kovar C."/>
            <person name="Wu Y."/>
            <person name="Scherer S.E."/>
            <person name="Worley K.C."/>
            <person name="Muzny D.M."/>
            <person name="Gibbs R."/>
        </authorList>
    </citation>
    <scope>NUCLEOTIDE SEQUENCE</scope>
    <source>
        <strain evidence="7">Brora</strain>
    </source>
</reference>
<accession>T1JK65</accession>
<dbReference type="PANTHER" id="PTHR45883">
    <property type="entry name" value="HSC70-INTERACTING PROTEIN"/>
    <property type="match status" value="1"/>
</dbReference>
<evidence type="ECO:0000313" key="6">
    <source>
        <dbReference type="EnsemblMetazoa" id="SMAR014245-PA"/>
    </source>
</evidence>
<dbReference type="AlphaFoldDB" id="T1JK65"/>
<dbReference type="EnsemblMetazoa" id="SMAR014245-RA">
    <property type="protein sequence ID" value="SMAR014245-PA"/>
    <property type="gene ID" value="SMAR014245"/>
</dbReference>
<evidence type="ECO:0000256" key="2">
    <source>
        <dbReference type="ARBA" id="ARBA00022803"/>
    </source>
</evidence>